<evidence type="ECO:0000313" key="1">
    <source>
        <dbReference type="EMBL" id="JAH29952.1"/>
    </source>
</evidence>
<sequence length="36" mass="4145">MMLLTVTVIRRRKACFLVYVIGCRVTMSSLLTDKIL</sequence>
<accession>A0A0E9RMB1</accession>
<proteinExistence type="predicted"/>
<reference evidence="1" key="2">
    <citation type="journal article" date="2015" name="Fish Shellfish Immunol.">
        <title>Early steps in the European eel (Anguilla anguilla)-Vibrio vulnificus interaction in the gills: Role of the RtxA13 toxin.</title>
        <authorList>
            <person name="Callol A."/>
            <person name="Pajuelo D."/>
            <person name="Ebbesson L."/>
            <person name="Teles M."/>
            <person name="MacKenzie S."/>
            <person name="Amaro C."/>
        </authorList>
    </citation>
    <scope>NUCLEOTIDE SEQUENCE</scope>
</reference>
<dbReference type="AlphaFoldDB" id="A0A0E9RMB1"/>
<dbReference type="EMBL" id="GBXM01078625">
    <property type="protein sequence ID" value="JAH29952.1"/>
    <property type="molecule type" value="Transcribed_RNA"/>
</dbReference>
<protein>
    <submittedName>
        <fullName evidence="1">Uncharacterized protein</fullName>
    </submittedName>
</protein>
<organism evidence="1">
    <name type="scientific">Anguilla anguilla</name>
    <name type="common">European freshwater eel</name>
    <name type="synonym">Muraena anguilla</name>
    <dbReference type="NCBI Taxonomy" id="7936"/>
    <lineage>
        <taxon>Eukaryota</taxon>
        <taxon>Metazoa</taxon>
        <taxon>Chordata</taxon>
        <taxon>Craniata</taxon>
        <taxon>Vertebrata</taxon>
        <taxon>Euteleostomi</taxon>
        <taxon>Actinopterygii</taxon>
        <taxon>Neopterygii</taxon>
        <taxon>Teleostei</taxon>
        <taxon>Anguilliformes</taxon>
        <taxon>Anguillidae</taxon>
        <taxon>Anguilla</taxon>
    </lineage>
</organism>
<name>A0A0E9RMB1_ANGAN</name>
<reference evidence="1" key="1">
    <citation type="submission" date="2014-11" db="EMBL/GenBank/DDBJ databases">
        <authorList>
            <person name="Amaro Gonzalez C."/>
        </authorList>
    </citation>
    <scope>NUCLEOTIDE SEQUENCE</scope>
</reference>